<evidence type="ECO:0000313" key="2">
    <source>
        <dbReference type="Proteomes" id="UP001140087"/>
    </source>
</evidence>
<dbReference type="Proteomes" id="UP001140087">
    <property type="component" value="Unassembled WGS sequence"/>
</dbReference>
<reference evidence="1" key="1">
    <citation type="submission" date="2022-07" db="EMBL/GenBank/DDBJ databases">
        <title>Phylogenomic reconstructions and comparative analyses of Kickxellomycotina fungi.</title>
        <authorList>
            <person name="Reynolds N.K."/>
            <person name="Stajich J.E."/>
            <person name="Barry K."/>
            <person name="Grigoriev I.V."/>
            <person name="Crous P."/>
            <person name="Smith M.E."/>
        </authorList>
    </citation>
    <scope>NUCLEOTIDE SEQUENCE</scope>
    <source>
        <strain evidence="1">BCRC 34780</strain>
    </source>
</reference>
<organism evidence="1 2">
    <name type="scientific">Coemansia helicoidea</name>
    <dbReference type="NCBI Taxonomy" id="1286919"/>
    <lineage>
        <taxon>Eukaryota</taxon>
        <taxon>Fungi</taxon>
        <taxon>Fungi incertae sedis</taxon>
        <taxon>Zoopagomycota</taxon>
        <taxon>Kickxellomycotina</taxon>
        <taxon>Kickxellomycetes</taxon>
        <taxon>Kickxellales</taxon>
        <taxon>Kickxellaceae</taxon>
        <taxon>Coemansia</taxon>
    </lineage>
</organism>
<comment type="caution">
    <text evidence="1">The sequence shown here is derived from an EMBL/GenBank/DDBJ whole genome shotgun (WGS) entry which is preliminary data.</text>
</comment>
<name>A0ACC1KZQ2_9FUNG</name>
<sequence>MALHTLDNDWVRQAVFVAKFDGASEAATQAWPIAAEIVLLTAAPHTGQVLAAAAADDQVYEVAAVRPSDDSNRAVVVVGHSARNQPFANDHPACALCLSTPAWLTAADPCFRSGSGARSAGRRLCWQCPWATRRCYRCRVSRIDLNIVHDHAPAAFMADLPEFVRQVNDPDLLNLFATALRDEDVAKSMYAGMDGGPSESKCLGKTSAVCRALRPVLQLLDQQRYMPTMLTTLVCQLPADIPGALQLLSPLDTEARDAALMCLLYLSDVDTVDNAALGMYDLPLALAVAQRSQHDPREYLPAQRKVHAIASDEYHRYKIDVQLALHDQALQPRTTRLSCGASCADSVGPTWPTGGRQAGSRSRQSTTRQSGPAQSWPITTALPTPPLCCSTVQAHTRTPGAACARPWTRSWRTSKRAPPRLQQRPPACVRRGPPRSRCSPPPTSRCAPAA</sequence>
<dbReference type="EMBL" id="JANBUN010001462">
    <property type="protein sequence ID" value="KAJ2798033.1"/>
    <property type="molecule type" value="Genomic_DNA"/>
</dbReference>
<accession>A0ACC1KZQ2</accession>
<feature type="non-terminal residue" evidence="1">
    <location>
        <position position="450"/>
    </location>
</feature>
<gene>
    <name evidence="1" type="primary">ELP1_18</name>
    <name evidence="1" type="ORF">H4R21_004087</name>
</gene>
<proteinExistence type="predicted"/>
<keyword evidence="2" id="KW-1185">Reference proteome</keyword>
<evidence type="ECO:0000313" key="1">
    <source>
        <dbReference type="EMBL" id="KAJ2798033.1"/>
    </source>
</evidence>
<protein>
    <submittedName>
        <fullName evidence="1">Elongator complex protein 1</fullName>
    </submittedName>
</protein>